<keyword evidence="4 6" id="KW-1133">Transmembrane helix</keyword>
<evidence type="ECO:0000256" key="6">
    <source>
        <dbReference type="SAM" id="Phobius"/>
    </source>
</evidence>
<keyword evidence="2" id="KW-1003">Cell membrane</keyword>
<evidence type="ECO:0000256" key="4">
    <source>
        <dbReference type="ARBA" id="ARBA00022989"/>
    </source>
</evidence>
<evidence type="ECO:0000256" key="2">
    <source>
        <dbReference type="ARBA" id="ARBA00022475"/>
    </source>
</evidence>
<feature type="transmembrane region" description="Helical" evidence="6">
    <location>
        <begin position="67"/>
        <end position="89"/>
    </location>
</feature>
<comment type="subcellular location">
    <subcellularLocation>
        <location evidence="1">Cell membrane</location>
        <topology evidence="1">Multi-pass membrane protein</topology>
    </subcellularLocation>
</comment>
<dbReference type="PANTHER" id="PTHR30086:SF20">
    <property type="entry name" value="ARGININE EXPORTER PROTEIN ARGO-RELATED"/>
    <property type="match status" value="1"/>
</dbReference>
<dbReference type="AlphaFoldDB" id="A0A6G9YAS8"/>
<dbReference type="PANTHER" id="PTHR30086">
    <property type="entry name" value="ARGININE EXPORTER PROTEIN ARGO"/>
    <property type="match status" value="1"/>
</dbReference>
<feature type="transmembrane region" description="Helical" evidence="6">
    <location>
        <begin position="168"/>
        <end position="195"/>
    </location>
</feature>
<gene>
    <name evidence="7" type="ORF">F5544_11475</name>
</gene>
<dbReference type="KEGG" id="nah:F5544_11475"/>
<organism evidence="7 8">
    <name type="scientific">Nocardia arthritidis</name>
    <dbReference type="NCBI Taxonomy" id="228602"/>
    <lineage>
        <taxon>Bacteria</taxon>
        <taxon>Bacillati</taxon>
        <taxon>Actinomycetota</taxon>
        <taxon>Actinomycetes</taxon>
        <taxon>Mycobacteriales</taxon>
        <taxon>Nocardiaceae</taxon>
        <taxon>Nocardia</taxon>
    </lineage>
</organism>
<dbReference type="GO" id="GO:0005886">
    <property type="term" value="C:plasma membrane"/>
    <property type="evidence" value="ECO:0007669"/>
    <property type="project" value="UniProtKB-SubCell"/>
</dbReference>
<sequence length="229" mass="23659">MEILGILFGIVRISLPSASEVKGEIVVTAGSVAAFWLVSFLLVLVPGADWAYVIGAGLRERSVLPSVGGLLVGYLALTAVVASGIAVIVTRNPAVLTALTTAGAAYLIWIGGATLMRPATPGAALGEPTPWGARIRQGAGISGFNPKALLLFLALLPQFTDRNGKWPIAIQIGTLGIVHTVTCGVIYLCVGLLAQSVLNARPTAARIVSRISGAAMILIGIFLLAERLI</sequence>
<name>A0A6G9YAS8_9NOCA</name>
<evidence type="ECO:0000256" key="3">
    <source>
        <dbReference type="ARBA" id="ARBA00022692"/>
    </source>
</evidence>
<dbReference type="GO" id="GO:0015171">
    <property type="term" value="F:amino acid transmembrane transporter activity"/>
    <property type="evidence" value="ECO:0007669"/>
    <property type="project" value="TreeGrafter"/>
</dbReference>
<feature type="transmembrane region" description="Helical" evidence="6">
    <location>
        <begin position="33"/>
        <end position="55"/>
    </location>
</feature>
<keyword evidence="5 6" id="KW-0472">Membrane</keyword>
<evidence type="ECO:0000313" key="8">
    <source>
        <dbReference type="Proteomes" id="UP000503540"/>
    </source>
</evidence>
<evidence type="ECO:0000256" key="5">
    <source>
        <dbReference type="ARBA" id="ARBA00023136"/>
    </source>
</evidence>
<dbReference type="Pfam" id="PF01810">
    <property type="entry name" value="LysE"/>
    <property type="match status" value="1"/>
</dbReference>
<evidence type="ECO:0000256" key="1">
    <source>
        <dbReference type="ARBA" id="ARBA00004651"/>
    </source>
</evidence>
<dbReference type="Proteomes" id="UP000503540">
    <property type="component" value="Chromosome"/>
</dbReference>
<accession>A0A6G9YAS8</accession>
<protein>
    <submittedName>
        <fullName evidence="7">LysE family translocator</fullName>
    </submittedName>
</protein>
<evidence type="ECO:0000313" key="7">
    <source>
        <dbReference type="EMBL" id="QIS10187.1"/>
    </source>
</evidence>
<reference evidence="7 8" key="1">
    <citation type="journal article" date="2019" name="ACS Chem. Biol.">
        <title>Identification and Mobilization of a Cryptic Antibiotic Biosynthesis Gene Locus from a Human-Pathogenic Nocardia Isolate.</title>
        <authorList>
            <person name="Herisse M."/>
            <person name="Ishida K."/>
            <person name="Porter J.L."/>
            <person name="Howden B."/>
            <person name="Hertweck C."/>
            <person name="Stinear T.P."/>
            <person name="Pidot S.J."/>
        </authorList>
    </citation>
    <scope>NUCLEOTIDE SEQUENCE [LARGE SCALE GENOMIC DNA]</scope>
    <source>
        <strain evidence="7 8">AUSMDU00012717</strain>
    </source>
</reference>
<dbReference type="InterPro" id="IPR001123">
    <property type="entry name" value="LeuE-type"/>
</dbReference>
<feature type="transmembrane region" description="Helical" evidence="6">
    <location>
        <begin position="207"/>
        <end position="225"/>
    </location>
</feature>
<dbReference type="EMBL" id="CP046172">
    <property type="protein sequence ID" value="QIS10187.1"/>
    <property type="molecule type" value="Genomic_DNA"/>
</dbReference>
<feature type="transmembrane region" description="Helical" evidence="6">
    <location>
        <begin position="95"/>
        <end position="116"/>
    </location>
</feature>
<proteinExistence type="predicted"/>
<keyword evidence="8" id="KW-1185">Reference proteome</keyword>
<keyword evidence="3 6" id="KW-0812">Transmembrane</keyword>